<keyword evidence="30" id="KW-1185">Reference proteome</keyword>
<dbReference type="Gramene" id="TraesARI2D03G01320000.1">
    <property type="protein sequence ID" value="TraesARI2D03G01320000.1"/>
    <property type="gene ID" value="TraesARI2D03G01320000"/>
</dbReference>
<dbReference type="GO" id="GO:0005789">
    <property type="term" value="C:endoplasmic reticulum membrane"/>
    <property type="evidence" value="ECO:0007669"/>
    <property type="project" value="UniProtKB-SubCell"/>
</dbReference>
<keyword evidence="15 25" id="KW-0067">ATP-binding</keyword>
<dbReference type="Pfam" id="PF00560">
    <property type="entry name" value="LRR_1"/>
    <property type="match status" value="3"/>
</dbReference>
<dbReference type="Gene3D" id="1.10.510.10">
    <property type="entry name" value="Transferase(Phosphotransferase) domain 1"/>
    <property type="match status" value="1"/>
</dbReference>
<dbReference type="Proteomes" id="UP000019116">
    <property type="component" value="Chromosome 2D"/>
</dbReference>
<evidence type="ECO:0000256" key="16">
    <source>
        <dbReference type="ARBA" id="ARBA00022989"/>
    </source>
</evidence>
<dbReference type="FunFam" id="3.30.200.20:FF:000432">
    <property type="entry name" value="LRR receptor-like serine/threonine-protein kinase EFR"/>
    <property type="match status" value="1"/>
</dbReference>
<dbReference type="InterPro" id="IPR001611">
    <property type="entry name" value="Leu-rich_rpt"/>
</dbReference>
<evidence type="ECO:0000256" key="26">
    <source>
        <dbReference type="SAM" id="Phobius"/>
    </source>
</evidence>
<evidence type="ECO:0000256" key="17">
    <source>
        <dbReference type="ARBA" id="ARBA00023136"/>
    </source>
</evidence>
<feature type="binding site" evidence="25">
    <location>
        <position position="768"/>
    </location>
    <ligand>
        <name>ATP</name>
        <dbReference type="ChEBI" id="CHEBI:30616"/>
    </ligand>
</feature>
<dbReference type="Gramene" id="TraesRN2D0101255600.1">
    <property type="protein sequence ID" value="TraesRN2D0101255600.1"/>
    <property type="gene ID" value="TraesRN2D0101255600"/>
</dbReference>
<dbReference type="Pfam" id="PF23598">
    <property type="entry name" value="LRR_14"/>
    <property type="match status" value="1"/>
</dbReference>
<dbReference type="SMR" id="A0A1D5UGY5"/>
<dbReference type="SMART" id="SM00369">
    <property type="entry name" value="LRR_TYP"/>
    <property type="match status" value="11"/>
</dbReference>
<dbReference type="Gramene" id="TraesCAD_scaffold_061164_01G000200.1">
    <property type="protein sequence ID" value="TraesCAD_scaffold_061164_01G000200.1"/>
    <property type="gene ID" value="TraesCAD_scaffold_061164_01G000200"/>
</dbReference>
<feature type="domain" description="Protein kinase" evidence="28">
    <location>
        <begin position="737"/>
        <end position="1042"/>
    </location>
</feature>
<dbReference type="EnsemblPlants" id="TraesCS2D02G596900.1">
    <property type="protein sequence ID" value="TraesCS2D02G596900.1"/>
    <property type="gene ID" value="TraesCS2D02G596900"/>
</dbReference>
<dbReference type="Gramene" id="TraesJAG2D03G01306960.1">
    <property type="protein sequence ID" value="TraesJAG2D03G01306960.1"/>
    <property type="gene ID" value="TraesJAG2D03G01306960"/>
</dbReference>
<dbReference type="Gramene" id="TraesCS2D03G1276000.1">
    <property type="protein sequence ID" value="TraesCS2D03G1276000.1.CDS"/>
    <property type="gene ID" value="TraesCS2D03G1276000"/>
</dbReference>
<evidence type="ECO:0000256" key="5">
    <source>
        <dbReference type="ARBA" id="ARBA00022475"/>
    </source>
</evidence>
<dbReference type="InterPro" id="IPR008271">
    <property type="entry name" value="Ser/Thr_kinase_AS"/>
</dbReference>
<organism evidence="29">
    <name type="scientific">Triticum aestivum</name>
    <name type="common">Wheat</name>
    <dbReference type="NCBI Taxonomy" id="4565"/>
    <lineage>
        <taxon>Eukaryota</taxon>
        <taxon>Viridiplantae</taxon>
        <taxon>Streptophyta</taxon>
        <taxon>Embryophyta</taxon>
        <taxon>Tracheophyta</taxon>
        <taxon>Spermatophyta</taxon>
        <taxon>Magnoliopsida</taxon>
        <taxon>Liliopsida</taxon>
        <taxon>Poales</taxon>
        <taxon>Poaceae</taxon>
        <taxon>BOP clade</taxon>
        <taxon>Pooideae</taxon>
        <taxon>Triticodae</taxon>
        <taxon>Triticeae</taxon>
        <taxon>Triticinae</taxon>
        <taxon>Triticum</taxon>
    </lineage>
</organism>
<keyword evidence="5" id="KW-1003">Cell membrane</keyword>
<dbReference type="Pfam" id="PF13855">
    <property type="entry name" value="LRR_8"/>
    <property type="match status" value="2"/>
</dbReference>
<dbReference type="PANTHER" id="PTHR27008:SF521">
    <property type="entry name" value="OS11G0490200 PROTEIN"/>
    <property type="match status" value="1"/>
</dbReference>
<dbReference type="GO" id="GO:0005886">
    <property type="term" value="C:plasma membrane"/>
    <property type="evidence" value="ECO:0007669"/>
    <property type="project" value="UniProtKB-SubCell"/>
</dbReference>
<dbReference type="Gramene" id="TraesKAR2D01G0465270.1">
    <property type="protein sequence ID" value="cds.TraesKAR2D01G0465270.1"/>
    <property type="gene ID" value="TraesKAR2D01G0465270"/>
</dbReference>
<dbReference type="SMART" id="SM00220">
    <property type="entry name" value="S_TKc"/>
    <property type="match status" value="1"/>
</dbReference>
<evidence type="ECO:0000256" key="19">
    <source>
        <dbReference type="ARBA" id="ARBA00023180"/>
    </source>
</evidence>
<dbReference type="InterPro" id="IPR051809">
    <property type="entry name" value="Plant_receptor-like_S/T_kinase"/>
</dbReference>
<comment type="similarity">
    <text evidence="3">Belongs to the protein kinase superfamily. Ser/Thr protein kinase family.</text>
</comment>
<accession>A0A1D5UGY5</accession>
<feature type="signal peptide" evidence="27">
    <location>
        <begin position="1"/>
        <end position="19"/>
    </location>
</feature>
<evidence type="ECO:0000256" key="9">
    <source>
        <dbReference type="ARBA" id="ARBA00022679"/>
    </source>
</evidence>
<evidence type="ECO:0000256" key="12">
    <source>
        <dbReference type="ARBA" id="ARBA00022737"/>
    </source>
</evidence>
<dbReference type="InterPro" id="IPR017441">
    <property type="entry name" value="Protein_kinase_ATP_BS"/>
</dbReference>
<dbReference type="Pfam" id="PF00069">
    <property type="entry name" value="Pkinase"/>
    <property type="match status" value="1"/>
</dbReference>
<evidence type="ECO:0000256" key="14">
    <source>
        <dbReference type="ARBA" id="ARBA00022777"/>
    </source>
</evidence>
<dbReference type="Gramene" id="TraesPARA_EIv1.0_0762340.1">
    <property type="protein sequence ID" value="TraesPARA_EIv1.0_0762340.1.CDS"/>
    <property type="gene ID" value="TraesPARA_EIv1.0_0762340"/>
</dbReference>
<dbReference type="Gramene" id="TraesCLE_scaffold_059142_01G000300.1">
    <property type="protein sequence ID" value="TraesCLE_scaffold_059142_01G000300.1"/>
    <property type="gene ID" value="TraesCLE_scaffold_059142_01G000300"/>
</dbReference>
<dbReference type="Gene3D" id="3.30.200.20">
    <property type="entry name" value="Phosphorylase Kinase, domain 1"/>
    <property type="match status" value="1"/>
</dbReference>
<evidence type="ECO:0000256" key="24">
    <source>
        <dbReference type="ARBA" id="ARBA00072040"/>
    </source>
</evidence>
<evidence type="ECO:0000256" key="6">
    <source>
        <dbReference type="ARBA" id="ARBA00022527"/>
    </source>
</evidence>
<evidence type="ECO:0000256" key="1">
    <source>
        <dbReference type="ARBA" id="ARBA00004162"/>
    </source>
</evidence>
<evidence type="ECO:0000256" key="20">
    <source>
        <dbReference type="ARBA" id="ARBA00047899"/>
    </source>
</evidence>
<name>A0A1D5UGY5_WHEAT</name>
<evidence type="ECO:0000256" key="25">
    <source>
        <dbReference type="PROSITE-ProRule" id="PRU10141"/>
    </source>
</evidence>
<dbReference type="Gramene" id="TraesROB_scaffold_050819_01G000300.1">
    <property type="protein sequence ID" value="TraesROB_scaffold_050819_01G000300.1"/>
    <property type="gene ID" value="TraesROB_scaffold_050819_01G000300"/>
</dbReference>
<dbReference type="GO" id="GO:0005524">
    <property type="term" value="F:ATP binding"/>
    <property type="evidence" value="ECO:0007669"/>
    <property type="project" value="UniProtKB-UniRule"/>
</dbReference>
<keyword evidence="17 26" id="KW-0472">Membrane</keyword>
<evidence type="ECO:0000256" key="8">
    <source>
        <dbReference type="ARBA" id="ARBA00022614"/>
    </source>
</evidence>
<dbReference type="OMA" id="NDMFADG"/>
<dbReference type="FunFam" id="3.80.10.10:FF:000233">
    <property type="entry name" value="Leucine-rich repeat receptor-like protein kinase TDR"/>
    <property type="match status" value="1"/>
</dbReference>
<dbReference type="STRING" id="4565.A0A1D5UGY5"/>
<dbReference type="PROSITE" id="PS00107">
    <property type="entry name" value="PROTEIN_KINASE_ATP"/>
    <property type="match status" value="1"/>
</dbReference>
<feature type="chain" id="PRO_5014539885" description="Receptor kinase-like protein Xa21" evidence="27">
    <location>
        <begin position="20"/>
        <end position="1056"/>
    </location>
</feature>
<reference evidence="29" key="2">
    <citation type="submission" date="2018-10" db="UniProtKB">
        <authorList>
            <consortium name="EnsemblPlants"/>
        </authorList>
    </citation>
    <scope>IDENTIFICATION</scope>
</reference>
<dbReference type="Gramene" id="TraesKAR2D01G0465270.2">
    <property type="protein sequence ID" value="cds.TraesKAR2D01G0465270.2"/>
    <property type="gene ID" value="TraesKAR2D01G0465270"/>
</dbReference>
<dbReference type="PROSITE" id="PS00108">
    <property type="entry name" value="PROTEIN_KINASE_ST"/>
    <property type="match status" value="1"/>
</dbReference>
<keyword evidence="19" id="KW-0325">Glycoprotein</keyword>
<evidence type="ECO:0000256" key="27">
    <source>
        <dbReference type="SAM" id="SignalP"/>
    </source>
</evidence>
<dbReference type="FunFam" id="3.80.10.10:FF:000539">
    <property type="entry name" value="LRR receptor-like serine/threonine-protein kinase EFR"/>
    <property type="match status" value="1"/>
</dbReference>
<keyword evidence="13 25" id="KW-0547">Nucleotide-binding</keyword>
<dbReference type="InterPro" id="IPR000719">
    <property type="entry name" value="Prot_kinase_dom"/>
</dbReference>
<comment type="catalytic activity">
    <reaction evidence="20">
        <text>L-threonyl-[protein] + ATP = O-phospho-L-threonyl-[protein] + ADP + H(+)</text>
        <dbReference type="Rhea" id="RHEA:46608"/>
        <dbReference type="Rhea" id="RHEA-COMP:11060"/>
        <dbReference type="Rhea" id="RHEA-COMP:11605"/>
        <dbReference type="ChEBI" id="CHEBI:15378"/>
        <dbReference type="ChEBI" id="CHEBI:30013"/>
        <dbReference type="ChEBI" id="CHEBI:30616"/>
        <dbReference type="ChEBI" id="CHEBI:61977"/>
        <dbReference type="ChEBI" id="CHEBI:456216"/>
        <dbReference type="EC" id="2.7.11.1"/>
    </reaction>
</comment>
<evidence type="ECO:0000256" key="15">
    <source>
        <dbReference type="ARBA" id="ARBA00022840"/>
    </source>
</evidence>
<dbReference type="InterPro" id="IPR003591">
    <property type="entry name" value="Leu-rich_rpt_typical-subtyp"/>
</dbReference>
<keyword evidence="18" id="KW-0675">Receptor</keyword>
<feature type="transmembrane region" description="Helical" evidence="26">
    <location>
        <begin position="675"/>
        <end position="699"/>
    </location>
</feature>
<dbReference type="Gramene" id="TraesPARA_EIv1.0_0762340.2">
    <property type="protein sequence ID" value="TraesPARA_EIv1.0_0762340.2.CDS"/>
    <property type="gene ID" value="TraesPARA_EIv1.0_0762340"/>
</dbReference>
<proteinExistence type="inferred from homology"/>
<comment type="function">
    <text evidence="23">The processed protein kinase Xa21 chain released by protein cleavage after X.oryzae pv. oryzae protein Ax21 detection translocates into the nucleus where it can bind and regulate WRKY62, a transcription factor. Confers resistance to the bacterial pathogen X.oryzae pv. oryzae (Xoo).</text>
</comment>
<keyword evidence="11 27" id="KW-0732">Signal</keyword>
<evidence type="ECO:0000256" key="10">
    <source>
        <dbReference type="ARBA" id="ARBA00022692"/>
    </source>
</evidence>
<evidence type="ECO:0000256" key="13">
    <source>
        <dbReference type="ARBA" id="ARBA00022741"/>
    </source>
</evidence>
<dbReference type="PANTHER" id="PTHR27008">
    <property type="entry name" value="OS04G0122200 PROTEIN"/>
    <property type="match status" value="1"/>
</dbReference>
<dbReference type="OrthoDB" id="676979at2759"/>
<evidence type="ECO:0000256" key="18">
    <source>
        <dbReference type="ARBA" id="ARBA00023170"/>
    </source>
</evidence>
<reference evidence="29" key="1">
    <citation type="submission" date="2018-08" db="EMBL/GenBank/DDBJ databases">
        <authorList>
            <person name="Rossello M."/>
        </authorList>
    </citation>
    <scope>NUCLEOTIDE SEQUENCE [LARGE SCALE GENOMIC DNA]</scope>
    <source>
        <strain evidence="29">cv. Chinese Spring</strain>
    </source>
</reference>
<keyword evidence="8" id="KW-0433">Leucine-rich repeat</keyword>
<evidence type="ECO:0000256" key="21">
    <source>
        <dbReference type="ARBA" id="ARBA00048679"/>
    </source>
</evidence>
<dbReference type="EC" id="2.7.11.1" evidence="4"/>
<keyword evidence="12" id="KW-0677">Repeat</keyword>
<dbReference type="InterPro" id="IPR011009">
    <property type="entry name" value="Kinase-like_dom_sf"/>
</dbReference>
<dbReference type="RefSeq" id="XP_044329395.1">
    <property type="nucleotide sequence ID" value="XM_044473460.1"/>
</dbReference>
<protein>
    <recommendedName>
        <fullName evidence="24">Receptor kinase-like protein Xa21</fullName>
        <ecNumber evidence="4">2.7.11.1</ecNumber>
    </recommendedName>
</protein>
<evidence type="ECO:0000313" key="29">
    <source>
        <dbReference type="EnsemblPlants" id="TraesCS2D02G596900.1"/>
    </source>
</evidence>
<dbReference type="SUPFAM" id="SSF56112">
    <property type="entry name" value="Protein kinase-like (PK-like)"/>
    <property type="match status" value="1"/>
</dbReference>
<dbReference type="PROSITE" id="PS50011">
    <property type="entry name" value="PROTEIN_KINASE_DOM"/>
    <property type="match status" value="1"/>
</dbReference>
<keyword evidence="16 26" id="KW-1133">Transmembrane helix</keyword>
<comment type="subcellular location">
    <subcellularLocation>
        <location evidence="1">Cell membrane</location>
        <topology evidence="1">Single-pass membrane protein</topology>
    </subcellularLocation>
    <subcellularLocation>
        <location evidence="2">Endoplasmic reticulum membrane</location>
        <topology evidence="2">Single-pass membrane protein</topology>
    </subcellularLocation>
</comment>
<keyword evidence="10 26" id="KW-0812">Transmembrane</keyword>
<keyword evidence="9" id="KW-0808">Transferase</keyword>
<comment type="catalytic activity">
    <reaction evidence="21">
        <text>L-seryl-[protein] + ATP = O-phospho-L-seryl-[protein] + ADP + H(+)</text>
        <dbReference type="Rhea" id="RHEA:17989"/>
        <dbReference type="Rhea" id="RHEA-COMP:9863"/>
        <dbReference type="Rhea" id="RHEA-COMP:11604"/>
        <dbReference type="ChEBI" id="CHEBI:15378"/>
        <dbReference type="ChEBI" id="CHEBI:29999"/>
        <dbReference type="ChEBI" id="CHEBI:30616"/>
        <dbReference type="ChEBI" id="CHEBI:83421"/>
        <dbReference type="ChEBI" id="CHEBI:456216"/>
        <dbReference type="EC" id="2.7.11.1"/>
    </reaction>
</comment>
<evidence type="ECO:0000313" key="30">
    <source>
        <dbReference type="Proteomes" id="UP000019116"/>
    </source>
</evidence>
<keyword evidence="7" id="KW-0597">Phosphoprotein</keyword>
<comment type="function">
    <text evidence="22">Receptor kinase that detects X.oryzae pv. oryzae protein Ax21 to promote innate immunity. Following X.oryzae pv. oryzae protein Ax21 detection, undergoes cleavage, releasing the processed protein kinase Xa21 chain.</text>
</comment>
<dbReference type="Gene3D" id="3.80.10.10">
    <property type="entry name" value="Ribonuclease Inhibitor"/>
    <property type="match status" value="2"/>
</dbReference>
<evidence type="ECO:0000256" key="23">
    <source>
        <dbReference type="ARBA" id="ARBA00056628"/>
    </source>
</evidence>
<dbReference type="Gramene" id="TraesCS2D02G596900.1">
    <property type="protein sequence ID" value="TraesCS2D02G596900.1"/>
    <property type="gene ID" value="TraesCS2D02G596900"/>
</dbReference>
<dbReference type="Gramene" id="TraesMAC2D03G01294820.1">
    <property type="protein sequence ID" value="TraesMAC2D03G01294820.1"/>
    <property type="gene ID" value="TraesMAC2D03G01294820"/>
</dbReference>
<evidence type="ECO:0000259" key="28">
    <source>
        <dbReference type="PROSITE" id="PS50011"/>
    </source>
</evidence>
<dbReference type="FunFam" id="1.10.510.10:FF:000358">
    <property type="entry name" value="Putative leucine-rich repeat receptor-like serine/threonine-protein kinase"/>
    <property type="match status" value="1"/>
</dbReference>
<dbReference type="GO" id="GO:0009791">
    <property type="term" value="P:post-embryonic development"/>
    <property type="evidence" value="ECO:0007669"/>
    <property type="project" value="UniProtKB-ARBA"/>
</dbReference>
<sequence length="1056" mass="115608">MFPLPLLLLLLHSLWPASSISAFSAAEIFSISNETDMDSLLALKTSLGDQSGVLSSWNASGDLCRWLGVVCSLRHKQRVLKLNLSSAGLFGTIAPSIGNLTYLAHVDLSSNALHGGFPATIGRLHRLRYLDLSHNSLQGEIPDSLMNCTKFTSIALYSNRLTGEIPAWLGGLSNLEYIYLEANNFTGAIPPSLANLSSLQELYFSRNHLEDTIPEGIGRLGMLQYVALGENHLVGTIPATFFNLSSLAQLGVTNNELEGTLPSNLGNNLPNLQALYLDLNHFTGRVPASLANVTTVDVLDISLNNFTGKLPPEIGKLCPDILSLSRNQLEISTVQDWEFITFLSNCTYLRVLDLGYNHFTGELPSSFANLSAHLQLLSVEANDIYGKIPVHIGNLLGLLEVSFSNNRFAGVLPDSIGRLKMLTVLDLQNNLLSGIIPSSLGNLTQMQQLFVNGNNFEGPIPRSLGNLQQLITANFSSNQFTSSLPREIFSIPSLSNALDLSNNHLVGILPSEVGILKKATFLYLSRNNLSGVLPDALSNCQSLVGLHLDSNSFSGSIPMPMSNVHGLVILNLSRNKLSGMIPQELGRMKGLEKLHLAHNYLSGKIPESFENMTKLYQLDLSFNHLEGKVPVHGVFANISGFSFAGNNGLCGGILQLHLPSCPAEPSKHSQRKHHVILKAVIPVASIILFTILTFLSFFLRKKLRGRSIEKTKTAPPLMNEMYPRVSYDELVQGTDGFARNNLIGIGRYGSVYKGNLLLKNTITEVAIKVFDLQQPHSSRSFLAECEVLSKVRHRNLDSVITCCASLDSKRNDFKALVLEFMPNGSLDTWLHPSLHVQERQCLKLMQRLNIVVDIADALDYLHNNCEPPIVHCDLKPSNILLDENLGAHIGDFGLAKILSNPVGEKPIRSKSTIAIRGTIGYVAPEYGEGGQVSVRGDVYSFGIVLLEMSTGKSPTHDMFRDGLTLQNYVEAAFPDGLMKVFDPLLLATEEVPANDLCEGSSSLRDPCNVLTFVTRVALLCCNQAPAERMLMRDAAAELHRIRARPITTPIDQFVLE</sequence>
<dbReference type="AlphaFoldDB" id="A0A1D5UGY5"/>
<evidence type="ECO:0000256" key="22">
    <source>
        <dbReference type="ARBA" id="ARBA00054320"/>
    </source>
</evidence>
<evidence type="ECO:0000256" key="3">
    <source>
        <dbReference type="ARBA" id="ARBA00008684"/>
    </source>
</evidence>
<dbReference type="GO" id="GO:0004674">
    <property type="term" value="F:protein serine/threonine kinase activity"/>
    <property type="evidence" value="ECO:0007669"/>
    <property type="project" value="UniProtKB-KW"/>
</dbReference>
<dbReference type="InterPro" id="IPR032675">
    <property type="entry name" value="LRR_dom_sf"/>
</dbReference>
<dbReference type="Pfam" id="PF08263">
    <property type="entry name" value="LRRNT_2"/>
    <property type="match status" value="1"/>
</dbReference>
<dbReference type="InterPro" id="IPR013210">
    <property type="entry name" value="LRR_N_plant-typ"/>
</dbReference>
<evidence type="ECO:0000256" key="11">
    <source>
        <dbReference type="ARBA" id="ARBA00022729"/>
    </source>
</evidence>
<keyword evidence="14" id="KW-0418">Kinase</keyword>
<dbReference type="SUPFAM" id="SSF52058">
    <property type="entry name" value="L domain-like"/>
    <property type="match status" value="3"/>
</dbReference>
<keyword evidence="6" id="KW-0723">Serine/threonine-protein kinase</keyword>
<dbReference type="GeneID" id="123050703"/>
<evidence type="ECO:0000256" key="2">
    <source>
        <dbReference type="ARBA" id="ARBA00004389"/>
    </source>
</evidence>
<evidence type="ECO:0000256" key="4">
    <source>
        <dbReference type="ARBA" id="ARBA00012513"/>
    </source>
</evidence>
<gene>
    <name evidence="29" type="primary">LOC123050703</name>
</gene>
<dbReference type="InterPro" id="IPR055414">
    <property type="entry name" value="LRR_R13L4/SHOC2-like"/>
</dbReference>
<evidence type="ECO:0000256" key="7">
    <source>
        <dbReference type="ARBA" id="ARBA00022553"/>
    </source>
</evidence>